<proteinExistence type="predicted"/>
<dbReference type="SUPFAM" id="SSF52151">
    <property type="entry name" value="FabD/lysophospholipase-like"/>
    <property type="match status" value="1"/>
</dbReference>
<protein>
    <submittedName>
        <fullName evidence="6">Acyltransferase domain-containing protein</fullName>
    </submittedName>
</protein>
<evidence type="ECO:0000313" key="7">
    <source>
        <dbReference type="Proteomes" id="UP001601521"/>
    </source>
</evidence>
<dbReference type="Pfam" id="PF00698">
    <property type="entry name" value="Acyl_transf_1"/>
    <property type="match status" value="1"/>
</dbReference>
<gene>
    <name evidence="6" type="ORF">ACFYTH_05465</name>
</gene>
<comment type="caution">
    <text evidence="6">The sequence shown here is derived from an EMBL/GenBank/DDBJ whole genome shotgun (WGS) entry which is preliminary data.</text>
</comment>
<dbReference type="Gene3D" id="3.30.70.3290">
    <property type="match status" value="1"/>
</dbReference>
<keyword evidence="7" id="KW-1185">Reference proteome</keyword>
<keyword evidence="3" id="KW-0511">Multifunctional enzyme</keyword>
<dbReference type="Gene3D" id="3.40.366.10">
    <property type="entry name" value="Malonyl-Coenzyme A Acyl Carrier Protein, domain 2"/>
    <property type="match status" value="1"/>
</dbReference>
<dbReference type="SMART" id="SM00827">
    <property type="entry name" value="PKS_AT"/>
    <property type="match status" value="1"/>
</dbReference>
<dbReference type="InterPro" id="IPR016035">
    <property type="entry name" value="Acyl_Trfase/lysoPLipase"/>
</dbReference>
<evidence type="ECO:0000256" key="2">
    <source>
        <dbReference type="ARBA" id="ARBA00022553"/>
    </source>
</evidence>
<evidence type="ECO:0000259" key="5">
    <source>
        <dbReference type="SMART" id="SM00827"/>
    </source>
</evidence>
<evidence type="ECO:0000256" key="4">
    <source>
        <dbReference type="SAM" id="MobiDB-lite"/>
    </source>
</evidence>
<dbReference type="SUPFAM" id="SSF55048">
    <property type="entry name" value="Probable ACP-binding domain of malonyl-CoA ACP transacylase"/>
    <property type="match status" value="1"/>
</dbReference>
<feature type="domain" description="Malonyl-CoA:ACP transacylase (MAT)" evidence="5">
    <location>
        <begin position="34"/>
        <end position="327"/>
    </location>
</feature>
<dbReference type="PANTHER" id="PTHR43775">
    <property type="entry name" value="FATTY ACID SYNTHASE"/>
    <property type="match status" value="1"/>
</dbReference>
<keyword evidence="2" id="KW-0597">Phosphoprotein</keyword>
<keyword evidence="6" id="KW-0012">Acyltransferase</keyword>
<evidence type="ECO:0000256" key="1">
    <source>
        <dbReference type="ARBA" id="ARBA00022450"/>
    </source>
</evidence>
<organism evidence="6 7">
    <name type="scientific">Nocardia africana</name>
    <dbReference type="NCBI Taxonomy" id="134964"/>
    <lineage>
        <taxon>Bacteria</taxon>
        <taxon>Bacillati</taxon>
        <taxon>Actinomycetota</taxon>
        <taxon>Actinomycetes</taxon>
        <taxon>Mycobacteriales</taxon>
        <taxon>Nocardiaceae</taxon>
        <taxon>Nocardia</taxon>
    </lineage>
</organism>
<dbReference type="InterPro" id="IPR016036">
    <property type="entry name" value="Malonyl_transacylase_ACP-bd"/>
</dbReference>
<dbReference type="InterPro" id="IPR050091">
    <property type="entry name" value="PKS_NRPS_Biosynth_Enz"/>
</dbReference>
<keyword evidence="1" id="KW-0596">Phosphopantetheine</keyword>
<dbReference type="RefSeq" id="WP_387249492.1">
    <property type="nucleotide sequence ID" value="NZ_JBIALX010000002.1"/>
</dbReference>
<dbReference type="GO" id="GO:0016746">
    <property type="term" value="F:acyltransferase activity"/>
    <property type="evidence" value="ECO:0007669"/>
    <property type="project" value="UniProtKB-KW"/>
</dbReference>
<evidence type="ECO:0000313" key="6">
    <source>
        <dbReference type="EMBL" id="MFF0452804.1"/>
    </source>
</evidence>
<feature type="region of interest" description="Disordered" evidence="4">
    <location>
        <begin position="1"/>
        <end position="25"/>
    </location>
</feature>
<reference evidence="6 7" key="1">
    <citation type="submission" date="2024-10" db="EMBL/GenBank/DDBJ databases">
        <title>The Natural Products Discovery Center: Release of the First 8490 Sequenced Strains for Exploring Actinobacteria Biosynthetic Diversity.</title>
        <authorList>
            <person name="Kalkreuter E."/>
            <person name="Kautsar S.A."/>
            <person name="Yang D."/>
            <person name="Bader C.D."/>
            <person name="Teijaro C.N."/>
            <person name="Fluegel L."/>
            <person name="Davis C.M."/>
            <person name="Simpson J.R."/>
            <person name="Lauterbach L."/>
            <person name="Steele A.D."/>
            <person name="Gui C."/>
            <person name="Meng S."/>
            <person name="Li G."/>
            <person name="Viehrig K."/>
            <person name="Ye F."/>
            <person name="Su P."/>
            <person name="Kiefer A.F."/>
            <person name="Nichols A."/>
            <person name="Cepeda A.J."/>
            <person name="Yan W."/>
            <person name="Fan B."/>
            <person name="Jiang Y."/>
            <person name="Adhikari A."/>
            <person name="Zheng C.-J."/>
            <person name="Schuster L."/>
            <person name="Cowan T.M."/>
            <person name="Smanski M.J."/>
            <person name="Chevrette M.G."/>
            <person name="De Carvalho L.P.S."/>
            <person name="Shen B."/>
        </authorList>
    </citation>
    <scope>NUCLEOTIDE SEQUENCE [LARGE SCALE GENOMIC DNA]</scope>
    <source>
        <strain evidence="6 7">NPDC004550</strain>
    </source>
</reference>
<dbReference type="EMBL" id="JBIALX010000002">
    <property type="protein sequence ID" value="MFF0452804.1"/>
    <property type="molecule type" value="Genomic_DNA"/>
</dbReference>
<accession>A0ABW6NGM4</accession>
<dbReference type="PANTHER" id="PTHR43775:SF37">
    <property type="entry name" value="SI:DKEY-61P9.11"/>
    <property type="match status" value="1"/>
</dbReference>
<sequence length="351" mass="36821">MSEREPIPGGRAAWTSGSDAAGVDPPGPRRIVVVLPGQGVQKARMGVGLYGSLPEFAERIDHVLAQWGPVGAQIRADWLAATPTLGIDDIRRSQPLLFAIDWALGGYLLDQGITPAALVGHSVGELAASVLAGILDLADAAAMMADRLVQLADAPPGAMLAVAAKPDDVRFCIEFGVDIGAVNAPRQVVLAGSVPAIDRAAAHLTDAGISVRMARSPIAFHSRQLGDHVLRSVPAIRDITFRDPALPLWSAYTGAPLTGEQVRDAHFWARQPALPVLFWPTLEGVLDTIGPALVVEAGPGRSLTTAARRHRSMLSGHSSTVALLPHAAGSPEQDRLAFDEAVRVIRATSAA</sequence>
<keyword evidence="6" id="KW-0808">Transferase</keyword>
<dbReference type="Proteomes" id="UP001601521">
    <property type="component" value="Unassembled WGS sequence"/>
</dbReference>
<dbReference type="InterPro" id="IPR014043">
    <property type="entry name" value="Acyl_transferase_dom"/>
</dbReference>
<dbReference type="InterPro" id="IPR001227">
    <property type="entry name" value="Ac_transferase_dom_sf"/>
</dbReference>
<evidence type="ECO:0000256" key="3">
    <source>
        <dbReference type="ARBA" id="ARBA00023268"/>
    </source>
</evidence>
<name>A0ABW6NGM4_9NOCA</name>